<evidence type="ECO:0000259" key="1">
    <source>
        <dbReference type="Pfam" id="PF22882"/>
    </source>
</evidence>
<dbReference type="EMBL" id="CP121472">
    <property type="protein sequence ID" value="WPL18690.1"/>
    <property type="molecule type" value="Genomic_DNA"/>
</dbReference>
<accession>A0ABZ0SDN4</accession>
<dbReference type="Proteomes" id="UP001432180">
    <property type="component" value="Chromosome"/>
</dbReference>
<dbReference type="InterPro" id="IPR055171">
    <property type="entry name" value="GT-D-like"/>
</dbReference>
<evidence type="ECO:0000313" key="3">
    <source>
        <dbReference type="Proteomes" id="UP001432180"/>
    </source>
</evidence>
<keyword evidence="3" id="KW-1185">Reference proteome</keyword>
<name>A0ABZ0SDN4_9GAMM</name>
<organism evidence="2 3">
    <name type="scientific">Thiorhodovibrio winogradskyi</name>
    <dbReference type="NCBI Taxonomy" id="77007"/>
    <lineage>
        <taxon>Bacteria</taxon>
        <taxon>Pseudomonadati</taxon>
        <taxon>Pseudomonadota</taxon>
        <taxon>Gammaproteobacteria</taxon>
        <taxon>Chromatiales</taxon>
        <taxon>Chromatiaceae</taxon>
        <taxon>Thiorhodovibrio</taxon>
    </lineage>
</organism>
<evidence type="ECO:0000313" key="2">
    <source>
        <dbReference type="EMBL" id="WPL18690.1"/>
    </source>
</evidence>
<proteinExistence type="predicted"/>
<sequence length="417" mass="46635">MKPEIKDKLDEVKALRDARNFNSALSLCQAVKSSDTLEKQDIILFNHQLATLLKYLNRHDEACDICISTLRMSDTIPDYILAGFANIARIAADFETGAECIRRLQALSVSDSINASIIKEHQALLYFGDWLQNPKQEFVVSNVTQVFDKIHEYHEAQRPLSFLRLGDGEGNILARGEEGYEKIIDEWTRRILTMQFANLGETEISKHAEDIFDLVKKATLNADAIGIPNIKALQNPTAPVDRQLGGNIAVHLFLKRHAAELQHPLFCDSCICYDAEFAPMLKQLLVNLDFIGVIGPHSEFCNRVRGINNKVKFAFHQTPGENCYFKPSVDHFPTRFNEICEEISPPYPAAVYLVGAGILGKYYCELIRVRGGIAIDIGSLMDGISGFSQTRTSLVRLKPILDQNFGNSGSTTCHTNS</sequence>
<dbReference type="RefSeq" id="WP_328984438.1">
    <property type="nucleotide sequence ID" value="NZ_CP121472.1"/>
</dbReference>
<feature type="domain" description="GT-D fold-like" evidence="1">
    <location>
        <begin position="143"/>
        <end position="383"/>
    </location>
</feature>
<reference evidence="2 3" key="1">
    <citation type="journal article" date="2023" name="Microorganisms">
        <title>Thiorhodovibrio frisius and Trv. litoralis spp. nov., Two Novel Members from a Clade of Fastidious Purple Sulfur Bacteria That Exhibit Unique Red-Shifted Light-Harvesting Capabilities.</title>
        <authorList>
            <person name="Methner A."/>
            <person name="Kuzyk S.B."/>
            <person name="Petersen J."/>
            <person name="Bauer S."/>
            <person name="Brinkmann H."/>
            <person name="Sichau K."/>
            <person name="Wanner G."/>
            <person name="Wolf J."/>
            <person name="Neumann-Schaal M."/>
            <person name="Henke P."/>
            <person name="Tank M."/>
            <person name="Sproer C."/>
            <person name="Bunk B."/>
            <person name="Overmann J."/>
        </authorList>
    </citation>
    <scope>NUCLEOTIDE SEQUENCE [LARGE SCALE GENOMIC DNA]</scope>
    <source>
        <strain evidence="2 3">DSM 6702</strain>
    </source>
</reference>
<gene>
    <name evidence="2" type="ORF">Thiowin_03777</name>
</gene>
<dbReference type="Pfam" id="PF22882">
    <property type="entry name" value="GT-D-like"/>
    <property type="match status" value="1"/>
</dbReference>
<protein>
    <recommendedName>
        <fullName evidence="1">GT-D fold-like domain-containing protein</fullName>
    </recommendedName>
</protein>